<reference evidence="3 4" key="1">
    <citation type="journal article" date="2023" name="G3 (Bethesda)">
        <title>A haplotype-resolved chromosome-scale genome for Quercus rubra L. provides insights into the genetics of adaptive traits for red oak species.</title>
        <authorList>
            <person name="Kapoor B."/>
            <person name="Jenkins J."/>
            <person name="Schmutz J."/>
            <person name="Zhebentyayeva T."/>
            <person name="Kuelheim C."/>
            <person name="Coggeshall M."/>
            <person name="Heim C."/>
            <person name="Lasky J.R."/>
            <person name="Leites L."/>
            <person name="Islam-Faridi N."/>
            <person name="Romero-Severson J."/>
            <person name="DeLeo V.L."/>
            <person name="Lucas S.M."/>
            <person name="Lazic D."/>
            <person name="Gailing O."/>
            <person name="Carlson J."/>
            <person name="Staton M."/>
        </authorList>
    </citation>
    <scope>NUCLEOTIDE SEQUENCE [LARGE SCALE GENOMIC DNA]</scope>
    <source>
        <strain evidence="3">Pseudo-F2</strain>
    </source>
</reference>
<dbReference type="PANTHER" id="PTHR31338">
    <property type="entry name" value="POLYKETIDE CYCLASE/DEHYDRASE AND LIPID TRANSPORT SUPERFAMILY PROTEIN"/>
    <property type="match status" value="1"/>
</dbReference>
<organism evidence="3 4">
    <name type="scientific">Quercus rubra</name>
    <name type="common">Northern red oak</name>
    <name type="synonym">Quercus borealis</name>
    <dbReference type="NCBI Taxonomy" id="3512"/>
    <lineage>
        <taxon>Eukaryota</taxon>
        <taxon>Viridiplantae</taxon>
        <taxon>Streptophyta</taxon>
        <taxon>Embryophyta</taxon>
        <taxon>Tracheophyta</taxon>
        <taxon>Spermatophyta</taxon>
        <taxon>Magnoliopsida</taxon>
        <taxon>eudicotyledons</taxon>
        <taxon>Gunneridae</taxon>
        <taxon>Pentapetalae</taxon>
        <taxon>rosids</taxon>
        <taxon>fabids</taxon>
        <taxon>Fagales</taxon>
        <taxon>Fagaceae</taxon>
        <taxon>Quercus</taxon>
    </lineage>
</organism>
<sequence>MRCIDVLPLSLYKYTTQVSFFNLCHPYYYICKLKIRFNSEHLDMALTSKLETELEFKSSADKVYSIISSQNYHVANASDTVHEVEVHEGDWQTTGSVKLWKFTVEGNVETFKEKVEVDNANKKVTLTALEGHCLDLYKTYKVIYQVVPKSEGGSVKVTIEYEKLNENVPPPTKYIDFIVNLFKDIDAHALKA</sequence>
<evidence type="ECO:0000313" key="4">
    <source>
        <dbReference type="Proteomes" id="UP001324115"/>
    </source>
</evidence>
<name>A0AAN7FMZ4_QUERU</name>
<comment type="similarity">
    <text evidence="1">Belongs to the MLP family.</text>
</comment>
<dbReference type="Pfam" id="PF00407">
    <property type="entry name" value="Bet_v_1"/>
    <property type="match status" value="1"/>
</dbReference>
<protein>
    <recommendedName>
        <fullName evidence="2">Bet v I/Major latex protein domain-containing protein</fullName>
    </recommendedName>
</protein>
<dbReference type="EMBL" id="JAXUIC010000003">
    <property type="protein sequence ID" value="KAK4596733.1"/>
    <property type="molecule type" value="Genomic_DNA"/>
</dbReference>
<dbReference type="InterPro" id="IPR052006">
    <property type="entry name" value="MLP-like"/>
</dbReference>
<dbReference type="CDD" id="cd07816">
    <property type="entry name" value="Bet_v1-like"/>
    <property type="match status" value="1"/>
</dbReference>
<accession>A0AAN7FMZ4</accession>
<dbReference type="SUPFAM" id="SSF55961">
    <property type="entry name" value="Bet v1-like"/>
    <property type="match status" value="1"/>
</dbReference>
<proteinExistence type="inferred from homology"/>
<dbReference type="Gene3D" id="3.30.530.20">
    <property type="match status" value="1"/>
</dbReference>
<evidence type="ECO:0000313" key="3">
    <source>
        <dbReference type="EMBL" id="KAK4596733.1"/>
    </source>
</evidence>
<comment type="caution">
    <text evidence="3">The sequence shown here is derived from an EMBL/GenBank/DDBJ whole genome shotgun (WGS) entry which is preliminary data.</text>
</comment>
<dbReference type="Proteomes" id="UP001324115">
    <property type="component" value="Unassembled WGS sequence"/>
</dbReference>
<evidence type="ECO:0000259" key="2">
    <source>
        <dbReference type="SMART" id="SM01037"/>
    </source>
</evidence>
<dbReference type="SMART" id="SM01037">
    <property type="entry name" value="Bet_v_1"/>
    <property type="match status" value="1"/>
</dbReference>
<feature type="domain" description="Bet v I/Major latex protein" evidence="2">
    <location>
        <begin position="45"/>
        <end position="192"/>
    </location>
</feature>
<dbReference type="GO" id="GO:0006952">
    <property type="term" value="P:defense response"/>
    <property type="evidence" value="ECO:0007669"/>
    <property type="project" value="InterPro"/>
</dbReference>
<keyword evidence="4" id="KW-1185">Reference proteome</keyword>
<dbReference type="InterPro" id="IPR000916">
    <property type="entry name" value="Bet_v_I/MLP"/>
</dbReference>
<dbReference type="PANTHER" id="PTHR31338:SF16">
    <property type="entry name" value="POLYKETIDE CYCLASE_DEHYDRASE AND LIPID TRANSPORT SUPERFAMILY PROTEIN"/>
    <property type="match status" value="1"/>
</dbReference>
<dbReference type="AlphaFoldDB" id="A0AAN7FMZ4"/>
<gene>
    <name evidence="3" type="ORF">RGQ29_014680</name>
</gene>
<dbReference type="InterPro" id="IPR023393">
    <property type="entry name" value="START-like_dom_sf"/>
</dbReference>
<evidence type="ECO:0000256" key="1">
    <source>
        <dbReference type="ARBA" id="ARBA00038242"/>
    </source>
</evidence>